<protein>
    <recommendedName>
        <fullName evidence="3">DUF779 domain-containing protein</fullName>
    </recommendedName>
</protein>
<evidence type="ECO:0000313" key="1">
    <source>
        <dbReference type="EMBL" id="PPK85656.1"/>
    </source>
</evidence>
<gene>
    <name evidence="1" type="ORF">CLV84_2559</name>
</gene>
<dbReference type="AlphaFoldDB" id="A0A2S6I398"/>
<dbReference type="RefSeq" id="WP_104420146.1">
    <property type="nucleotide sequence ID" value="NZ_PTJC01000006.1"/>
</dbReference>
<dbReference type="EMBL" id="PTJC01000006">
    <property type="protein sequence ID" value="PPK85656.1"/>
    <property type="molecule type" value="Genomic_DNA"/>
</dbReference>
<accession>A0A2S6I398</accession>
<keyword evidence="2" id="KW-1185">Reference proteome</keyword>
<proteinExistence type="predicted"/>
<dbReference type="OrthoDB" id="3725739at2"/>
<dbReference type="Proteomes" id="UP000237662">
    <property type="component" value="Unassembled WGS sequence"/>
</dbReference>
<dbReference type="PIRSF" id="PIRSF009151">
    <property type="entry name" value="DUF779"/>
    <property type="match status" value="1"/>
</dbReference>
<dbReference type="Pfam" id="PF05610">
    <property type="entry name" value="DUF779"/>
    <property type="match status" value="1"/>
</dbReference>
<dbReference type="InterPro" id="IPR008497">
    <property type="entry name" value="DUF779"/>
</dbReference>
<sequence>MPRVDITDRARAVIDQLKATHGPLMFHQSGGCCDGSSPMCFPEGELMVDDDNDILLGEVQGCKFYMSTFQYEYWKHTHLTLDVTEGRGSSFSAEIPLGVRFVIDSRLMTEADG</sequence>
<organism evidence="1 2">
    <name type="scientific">Neolewinella xylanilytica</name>
    <dbReference type="NCBI Taxonomy" id="1514080"/>
    <lineage>
        <taxon>Bacteria</taxon>
        <taxon>Pseudomonadati</taxon>
        <taxon>Bacteroidota</taxon>
        <taxon>Saprospiria</taxon>
        <taxon>Saprospirales</taxon>
        <taxon>Lewinellaceae</taxon>
        <taxon>Neolewinella</taxon>
    </lineage>
</organism>
<reference evidence="1 2" key="1">
    <citation type="submission" date="2018-02" db="EMBL/GenBank/DDBJ databases">
        <title>Genomic Encyclopedia of Archaeal and Bacterial Type Strains, Phase II (KMG-II): from individual species to whole genera.</title>
        <authorList>
            <person name="Goeker M."/>
        </authorList>
    </citation>
    <scope>NUCLEOTIDE SEQUENCE [LARGE SCALE GENOMIC DNA]</scope>
    <source>
        <strain evidence="1 2">DSM 29526</strain>
    </source>
</reference>
<comment type="caution">
    <text evidence="1">The sequence shown here is derived from an EMBL/GenBank/DDBJ whole genome shotgun (WGS) entry which is preliminary data.</text>
</comment>
<evidence type="ECO:0000313" key="2">
    <source>
        <dbReference type="Proteomes" id="UP000237662"/>
    </source>
</evidence>
<evidence type="ECO:0008006" key="3">
    <source>
        <dbReference type="Google" id="ProtNLM"/>
    </source>
</evidence>
<name>A0A2S6I398_9BACT</name>